<keyword evidence="5" id="KW-0804">Transcription</keyword>
<evidence type="ECO:0000256" key="6">
    <source>
        <dbReference type="ARBA" id="ARBA00023242"/>
    </source>
</evidence>
<dbReference type="Proteomes" id="UP000034947">
    <property type="component" value="Unassembled WGS sequence"/>
</dbReference>
<keyword evidence="1" id="KW-0479">Metal-binding</keyword>
<keyword evidence="6" id="KW-0539">Nucleus</keyword>
<evidence type="ECO:0000256" key="4">
    <source>
        <dbReference type="ARBA" id="ARBA00023125"/>
    </source>
</evidence>
<evidence type="ECO:0008006" key="9">
    <source>
        <dbReference type="Google" id="ProtNLM"/>
    </source>
</evidence>
<evidence type="ECO:0000256" key="3">
    <source>
        <dbReference type="ARBA" id="ARBA00023015"/>
    </source>
</evidence>
<keyword evidence="2" id="KW-0862">Zinc</keyword>
<evidence type="ECO:0000256" key="2">
    <source>
        <dbReference type="ARBA" id="ARBA00022833"/>
    </source>
</evidence>
<evidence type="ECO:0000313" key="8">
    <source>
        <dbReference type="Proteomes" id="UP000034947"/>
    </source>
</evidence>
<accession>A0A0F8W578</accession>
<dbReference type="InterPro" id="IPR051430">
    <property type="entry name" value="Fungal_TF_Env_Response"/>
</dbReference>
<evidence type="ECO:0000313" key="7">
    <source>
        <dbReference type="EMBL" id="KKK13060.1"/>
    </source>
</evidence>
<sequence length="1383" mass="154406">MTDPFSVSVSVAGVISLGLTVCQGLLAYYGPFVAYNKETESLVKRVRGLNATVNLLQLKLEGLQSHQNPEFAAEIQVVTESIHDCTDGVQNLSAALDKCRGYDAAGMIRRNGWALTCKALYPFRRATLISLADTVAALQSNLDAALQLLLLAISNELHEKSCLALSISHTIAENTLDIPTTLDRIEQRQQEILQTISGIWIEEAKTAALPGERGELSDHLSLPRRFPHYQRHVLDNRLLTTAPDGENGSCTTRAACRCALDSKRTVDKAMAFSSASPCCPTCPLHTRRKTVTFGDGSFTFDSRYFGFSIQYRLSIASGTHGLTILPMLNFRSVVSSSNAPAFEVVRQGLQEARDMTVVNPFDRTLTQLRRLFEDRRASPRDILPDGSTLLHLAIRWAMDISPDCMPHYRQFLNQLVVQYHVPMNDEARYRQPGADRVESKTVLDSLLSIRHCHWPSSNISNPRMVELGYILSDFMAHGAFVTLTSSMGPPQSERLIREGHSSPVRYSISNLFLPKVIDDWSREELPFSDLEIAILQQSEKRLRQILHKQERKPISETLSYLLAAVEQAIMISEPESVRILCSSGECPISDWVVHLAAVYHYHPAVFRTVVVCLADRRRRLLRLAREHMPRRWLEELGVHPGLDLVDSQAERVERALRDSVGDSVHGLPSCDYSYPGSSVYHLIGCNVQAADILYSVGFTNVGEVDPWGLSPVFYLAPPNTVEHGTMFESQAFINSLSDFLKVCVWFQDKGSALDQESRGTPLLPVHHIACCIGGCIARTLGARREILPEHLMRSRITRVGTDWRTVLARYPVMLEQILGDTEHHDSCSCACSVDGCLPPMIILKETIYRLRPAILCGQMAAHLFDILSVSHPSGARDLQDRLAPAVLRACTFETLSLRHTCRFHNGRDHTIGRVKLDDIAEVQAEDRLLVERLAELVSEFDSKYRTLGVSLPVFLRGYWESRMKAVQQEEEVFDEDEARRMREVGVTVDRVVHEVYYHDNQLRDETSSNISWIGVSLALGFSNPNDVTPSPARSNSTRVLTDRVGHLEQMLERFLQFANAGRCDPTCIVRILRDLGVYGLSRTCYDAHGLHPDSRHLARPSTLSGELRRRLWATVFELIVQTSMDAGGLPLLQPGYYACSSPRTLNDDQIELDIPHSSASVPPLQAQTYDDVLRIRAELLDAYREASSVLHTTHDDTGSRPAHSKANYTNSQPDGFSVIYPWKRQVLSAMNYSPASQRKFPGPRLHCLADGMKIPESVPSCLMRIHFGETNTTKDSVLAKVDTLTGRLNVSETLKKSLQDSLVTCARRLEAAASNTPDPGNPYLVPGDMGTAFLDDISLGDAYTVRCWRLYADDPLGTWDSCLPATTFSFSVFFPGVSRRASP</sequence>
<keyword evidence="8" id="KW-1185">Reference proteome</keyword>
<keyword evidence="3" id="KW-0805">Transcription regulation</keyword>
<dbReference type="GO" id="GO:0001228">
    <property type="term" value="F:DNA-binding transcription activator activity, RNA polymerase II-specific"/>
    <property type="evidence" value="ECO:0007669"/>
    <property type="project" value="TreeGrafter"/>
</dbReference>
<dbReference type="OrthoDB" id="1577640at2759"/>
<keyword evidence="4" id="KW-0238">DNA-binding</keyword>
<organism evidence="7 8">
    <name type="scientific">Aspergillus ochraceoroseus</name>
    <dbReference type="NCBI Taxonomy" id="138278"/>
    <lineage>
        <taxon>Eukaryota</taxon>
        <taxon>Fungi</taxon>
        <taxon>Dikarya</taxon>
        <taxon>Ascomycota</taxon>
        <taxon>Pezizomycotina</taxon>
        <taxon>Eurotiomycetes</taxon>
        <taxon>Eurotiomycetidae</taxon>
        <taxon>Eurotiales</taxon>
        <taxon>Aspergillaceae</taxon>
        <taxon>Aspergillus</taxon>
        <taxon>Aspergillus subgen. Nidulantes</taxon>
    </lineage>
</organism>
<evidence type="ECO:0000256" key="1">
    <source>
        <dbReference type="ARBA" id="ARBA00022723"/>
    </source>
</evidence>
<gene>
    <name evidence="7" type="ORF">AOCH_003080</name>
</gene>
<dbReference type="PANTHER" id="PTHR31944:SF131">
    <property type="entry name" value="HEME-RESPONSIVE ZINC FINGER TRANSCRIPTION FACTOR HAP1"/>
    <property type="match status" value="1"/>
</dbReference>
<reference evidence="7 8" key="1">
    <citation type="submission" date="2015-02" db="EMBL/GenBank/DDBJ databases">
        <title>Draft Genome Sequences of Two Closely-Related Aflatoxigenic Aspergillus Species Obtained from the Cote d'Ivoire.</title>
        <authorList>
            <person name="Moore G.G."/>
            <person name="Beltz S.B."/>
            <person name="Mack B.M."/>
        </authorList>
    </citation>
    <scope>NUCLEOTIDE SEQUENCE [LARGE SCALE GENOMIC DNA]</scope>
    <source>
        <strain evidence="7 8">SRRC1432</strain>
    </source>
</reference>
<proteinExistence type="predicted"/>
<name>A0A0F8W578_9EURO</name>
<dbReference type="PANTHER" id="PTHR31944">
    <property type="entry name" value="HEME-RESPONSIVE ZINC FINGER TRANSCRIPTION FACTOR HAP1"/>
    <property type="match status" value="1"/>
</dbReference>
<dbReference type="EMBL" id="JYKN01003325">
    <property type="protein sequence ID" value="KKK13060.1"/>
    <property type="molecule type" value="Genomic_DNA"/>
</dbReference>
<protein>
    <recommendedName>
        <fullName evidence="9">Fungal N-terminal domain-containing protein</fullName>
    </recommendedName>
</protein>
<evidence type="ECO:0000256" key="5">
    <source>
        <dbReference type="ARBA" id="ARBA00023163"/>
    </source>
</evidence>
<dbReference type="GO" id="GO:0046872">
    <property type="term" value="F:metal ion binding"/>
    <property type="evidence" value="ECO:0007669"/>
    <property type="project" value="UniProtKB-KW"/>
</dbReference>
<dbReference type="CDD" id="cd12148">
    <property type="entry name" value="fungal_TF_MHR"/>
    <property type="match status" value="1"/>
</dbReference>
<dbReference type="GO" id="GO:0000978">
    <property type="term" value="F:RNA polymerase II cis-regulatory region sequence-specific DNA binding"/>
    <property type="evidence" value="ECO:0007669"/>
    <property type="project" value="TreeGrafter"/>
</dbReference>
<dbReference type="VEuPathDB" id="FungiDB:P175DRAFT_0224641"/>
<dbReference type="GO" id="GO:0005634">
    <property type="term" value="C:nucleus"/>
    <property type="evidence" value="ECO:0007669"/>
    <property type="project" value="TreeGrafter"/>
</dbReference>
<comment type="caution">
    <text evidence="7">The sequence shown here is derived from an EMBL/GenBank/DDBJ whole genome shotgun (WGS) entry which is preliminary data.</text>
</comment>